<gene>
    <name evidence="3" type="ORF">CJU94_02075</name>
</gene>
<name>A0A248VP01_9BURK</name>
<protein>
    <recommendedName>
        <fullName evidence="2">DUF6566 domain-containing protein</fullName>
    </recommendedName>
</protein>
<keyword evidence="4" id="KW-1185">Reference proteome</keyword>
<dbReference type="OrthoDB" id="8928268at2"/>
<evidence type="ECO:0000259" key="2">
    <source>
        <dbReference type="Pfam" id="PF20204"/>
    </source>
</evidence>
<evidence type="ECO:0000313" key="3">
    <source>
        <dbReference type="EMBL" id="ASW00232.1"/>
    </source>
</evidence>
<dbReference type="Proteomes" id="UP000215158">
    <property type="component" value="Chromosome 1"/>
</dbReference>
<reference evidence="3 4" key="1">
    <citation type="submission" date="2017-08" db="EMBL/GenBank/DDBJ databases">
        <title>Identification and genetic characteristics of simultaneous BTEX- and naphthalene-degrading Paraburkholderia sp. BN5 isolated from petroleum-contaminated soil.</title>
        <authorList>
            <person name="Lee Y."/>
            <person name="Jeon C.O."/>
        </authorList>
    </citation>
    <scope>NUCLEOTIDE SEQUENCE [LARGE SCALE GENOMIC DNA]</scope>
    <source>
        <strain evidence="3 4">BN5</strain>
    </source>
</reference>
<dbReference type="AlphaFoldDB" id="A0A248VP01"/>
<sequence>MPACTVSYGEFEIVVRPETNERGAWVASVSVSRGTGTPVYDRPMTIQPEWLTEEEAIRDGVEWGSRFVDHELNAQPPHSDVAERSRAEHWFRDVEESRGAKPGT</sequence>
<dbReference type="Pfam" id="PF20204">
    <property type="entry name" value="DUF6566"/>
    <property type="match status" value="1"/>
</dbReference>
<dbReference type="InterPro" id="IPR046696">
    <property type="entry name" value="DUF6566"/>
</dbReference>
<dbReference type="KEGG" id="parb:CJU94_02075"/>
<evidence type="ECO:0000313" key="4">
    <source>
        <dbReference type="Proteomes" id="UP000215158"/>
    </source>
</evidence>
<organism evidence="3 4">
    <name type="scientific">Paraburkholderia aromaticivorans</name>
    <dbReference type="NCBI Taxonomy" id="2026199"/>
    <lineage>
        <taxon>Bacteria</taxon>
        <taxon>Pseudomonadati</taxon>
        <taxon>Pseudomonadota</taxon>
        <taxon>Betaproteobacteria</taxon>
        <taxon>Burkholderiales</taxon>
        <taxon>Burkholderiaceae</taxon>
        <taxon>Paraburkholderia</taxon>
    </lineage>
</organism>
<proteinExistence type="predicted"/>
<dbReference type="EMBL" id="CP022989">
    <property type="protein sequence ID" value="ASW00232.1"/>
    <property type="molecule type" value="Genomic_DNA"/>
</dbReference>
<feature type="region of interest" description="Disordered" evidence="1">
    <location>
        <begin position="72"/>
        <end position="104"/>
    </location>
</feature>
<feature type="domain" description="DUF6566" evidence="2">
    <location>
        <begin position="1"/>
        <end position="75"/>
    </location>
</feature>
<accession>A0A248VP01</accession>
<evidence type="ECO:0000256" key="1">
    <source>
        <dbReference type="SAM" id="MobiDB-lite"/>
    </source>
</evidence>
<feature type="compositionally biased region" description="Basic and acidic residues" evidence="1">
    <location>
        <begin position="80"/>
        <end position="104"/>
    </location>
</feature>